<comment type="caution">
    <text evidence="1">The sequence shown here is derived from an EMBL/GenBank/DDBJ whole genome shotgun (WGS) entry which is preliminary data.</text>
</comment>
<evidence type="ECO:0000313" key="2">
    <source>
        <dbReference type="Proteomes" id="UP000266723"/>
    </source>
</evidence>
<dbReference type="EMBL" id="QGKV02000832">
    <property type="protein sequence ID" value="KAF3551619.1"/>
    <property type="molecule type" value="Genomic_DNA"/>
</dbReference>
<dbReference type="Proteomes" id="UP000266723">
    <property type="component" value="Unassembled WGS sequence"/>
</dbReference>
<gene>
    <name evidence="1" type="ORF">DY000_02007039</name>
</gene>
<accession>A0ABQ7CHK7</accession>
<sequence length="124" mass="14986">MSLISGWEMINSFGGMILRFIRITSLLQEHGNKYVVKSRKQALYWLSNEAMEDYARMRHDRVADKFIGRRINPDWSDMLSFVRERDLLKWIRFSCAYLFKWWFTMFGMKEISEGISKGRMEQNR</sequence>
<reference evidence="1 2" key="1">
    <citation type="journal article" date="2020" name="BMC Genomics">
        <title>Intraspecific diversification of the crop wild relative Brassica cretica Lam. using demographic model selection.</title>
        <authorList>
            <person name="Kioukis A."/>
            <person name="Michalopoulou V.A."/>
            <person name="Briers L."/>
            <person name="Pirintsos S."/>
            <person name="Studholme D.J."/>
            <person name="Pavlidis P."/>
            <person name="Sarris P.F."/>
        </authorList>
    </citation>
    <scope>NUCLEOTIDE SEQUENCE [LARGE SCALE GENOMIC DNA]</scope>
    <source>
        <strain evidence="2">cv. PFS-1207/04</strain>
    </source>
</reference>
<keyword evidence="2" id="KW-1185">Reference proteome</keyword>
<name>A0ABQ7CHK7_BRACR</name>
<evidence type="ECO:0000313" key="1">
    <source>
        <dbReference type="EMBL" id="KAF3551619.1"/>
    </source>
</evidence>
<protein>
    <submittedName>
        <fullName evidence="1">Uncharacterized protein</fullName>
    </submittedName>
</protein>
<organism evidence="1 2">
    <name type="scientific">Brassica cretica</name>
    <name type="common">Mustard</name>
    <dbReference type="NCBI Taxonomy" id="69181"/>
    <lineage>
        <taxon>Eukaryota</taxon>
        <taxon>Viridiplantae</taxon>
        <taxon>Streptophyta</taxon>
        <taxon>Embryophyta</taxon>
        <taxon>Tracheophyta</taxon>
        <taxon>Spermatophyta</taxon>
        <taxon>Magnoliopsida</taxon>
        <taxon>eudicotyledons</taxon>
        <taxon>Gunneridae</taxon>
        <taxon>Pentapetalae</taxon>
        <taxon>rosids</taxon>
        <taxon>malvids</taxon>
        <taxon>Brassicales</taxon>
        <taxon>Brassicaceae</taxon>
        <taxon>Brassiceae</taxon>
        <taxon>Brassica</taxon>
    </lineage>
</organism>
<proteinExistence type="predicted"/>